<evidence type="ECO:0000256" key="7">
    <source>
        <dbReference type="PROSITE-ProRule" id="PRU00042"/>
    </source>
</evidence>
<dbReference type="InterPro" id="IPR050888">
    <property type="entry name" value="ZnF_C2H2-type_TF"/>
</dbReference>
<keyword evidence="3" id="KW-0677">Repeat</keyword>
<evidence type="ECO:0000256" key="2">
    <source>
        <dbReference type="ARBA" id="ARBA00022723"/>
    </source>
</evidence>
<dbReference type="OrthoDB" id="6105938at2759"/>
<dbReference type="InterPro" id="IPR013087">
    <property type="entry name" value="Znf_C2H2_type"/>
</dbReference>
<gene>
    <name evidence="9" type="ORF">PENVUL_c009G08327</name>
</gene>
<dbReference type="PANTHER" id="PTHR24406">
    <property type="entry name" value="TRANSCRIPTIONAL REPRESSOR CTCFL-RELATED"/>
    <property type="match status" value="1"/>
</dbReference>
<dbReference type="EMBL" id="MDYP01000009">
    <property type="protein sequence ID" value="OQE08510.1"/>
    <property type="molecule type" value="Genomic_DNA"/>
</dbReference>
<evidence type="ECO:0000256" key="1">
    <source>
        <dbReference type="ARBA" id="ARBA00004123"/>
    </source>
</evidence>
<evidence type="ECO:0000256" key="3">
    <source>
        <dbReference type="ARBA" id="ARBA00022737"/>
    </source>
</evidence>
<feature type="domain" description="C2H2-type" evidence="8">
    <location>
        <begin position="51"/>
        <end position="80"/>
    </location>
</feature>
<dbReference type="Proteomes" id="UP000191518">
    <property type="component" value="Unassembled WGS sequence"/>
</dbReference>
<comment type="subcellular location">
    <subcellularLocation>
        <location evidence="1">Nucleus</location>
    </subcellularLocation>
</comment>
<dbReference type="SUPFAM" id="SSF57667">
    <property type="entry name" value="beta-beta-alpha zinc fingers"/>
    <property type="match status" value="2"/>
</dbReference>
<proteinExistence type="predicted"/>
<keyword evidence="2" id="KW-0479">Metal-binding</keyword>
<evidence type="ECO:0000313" key="10">
    <source>
        <dbReference type="Proteomes" id="UP000191518"/>
    </source>
</evidence>
<keyword evidence="6" id="KW-0539">Nucleus</keyword>
<dbReference type="SMART" id="SM00355">
    <property type="entry name" value="ZnF_C2H2"/>
    <property type="match status" value="8"/>
</dbReference>
<dbReference type="PROSITE" id="PS00028">
    <property type="entry name" value="ZINC_FINGER_C2H2_1"/>
    <property type="match status" value="5"/>
</dbReference>
<comment type="caution">
    <text evidence="9">The sequence shown here is derived from an EMBL/GenBank/DDBJ whole genome shotgun (WGS) entry which is preliminary data.</text>
</comment>
<dbReference type="AlphaFoldDB" id="A0A1V6S455"/>
<evidence type="ECO:0000313" key="9">
    <source>
        <dbReference type="EMBL" id="OQE08510.1"/>
    </source>
</evidence>
<sequence>MLKCECGRLFEDRIALRQHGIATHSRDCTHCDRKFATSSALDQHTLTLHSEQCDSCKECFRNRKQLRRHQESTTHCFCRPCNLYFESTNALRKHELAPGHVGQFHCCDCDRDFVNSSALEQHLQNKIHTFTKRPKEGYVCEQCDRGFSSQNALNQHRGSLVHRPLSDLECIDPKCRKRFKSPSSLLHHLESGTCRSGMNRDKLNGLICAYDTDQIISIRGQPQIAAFDDTTSTCSDSSTESEIIYTPCSTVSGRSLSPVGTAVRSYSSKPKKFLGIGCSECTRTFKSLEALDQHRQSAAHSSALFNCPAPLLIGNSAAPIPLSSLRSFNTVSGLVQHLESGACAGGLTMLREAAGYIENCLQNMGLKRSILIKDVK</sequence>
<evidence type="ECO:0000256" key="6">
    <source>
        <dbReference type="ARBA" id="ARBA00023242"/>
    </source>
</evidence>
<evidence type="ECO:0000259" key="8">
    <source>
        <dbReference type="PROSITE" id="PS50157"/>
    </source>
</evidence>
<name>A0A1V6S455_9EURO</name>
<dbReference type="InterPro" id="IPR036236">
    <property type="entry name" value="Znf_C2H2_sf"/>
</dbReference>
<dbReference type="Pfam" id="PF00096">
    <property type="entry name" value="zf-C2H2"/>
    <property type="match status" value="3"/>
</dbReference>
<dbReference type="Gene3D" id="3.30.160.60">
    <property type="entry name" value="Classic Zinc Finger"/>
    <property type="match status" value="2"/>
</dbReference>
<feature type="domain" description="C2H2-type" evidence="8">
    <location>
        <begin position="26"/>
        <end position="54"/>
    </location>
</feature>
<keyword evidence="5" id="KW-0862">Zinc</keyword>
<reference evidence="10" key="1">
    <citation type="journal article" date="2017" name="Nat. Microbiol.">
        <title>Global analysis of biosynthetic gene clusters reveals vast potential of secondary metabolite production in Penicillium species.</title>
        <authorList>
            <person name="Nielsen J.C."/>
            <person name="Grijseels S."/>
            <person name="Prigent S."/>
            <person name="Ji B."/>
            <person name="Dainat J."/>
            <person name="Nielsen K.F."/>
            <person name="Frisvad J.C."/>
            <person name="Workman M."/>
            <person name="Nielsen J."/>
        </authorList>
    </citation>
    <scope>NUCLEOTIDE SEQUENCE [LARGE SCALE GENOMIC DNA]</scope>
    <source>
        <strain evidence="10">IBT 29486</strain>
    </source>
</reference>
<organism evidence="9 10">
    <name type="scientific">Penicillium vulpinum</name>
    <dbReference type="NCBI Taxonomy" id="29845"/>
    <lineage>
        <taxon>Eukaryota</taxon>
        <taxon>Fungi</taxon>
        <taxon>Dikarya</taxon>
        <taxon>Ascomycota</taxon>
        <taxon>Pezizomycotina</taxon>
        <taxon>Eurotiomycetes</taxon>
        <taxon>Eurotiomycetidae</taxon>
        <taxon>Eurotiales</taxon>
        <taxon>Aspergillaceae</taxon>
        <taxon>Penicillium</taxon>
    </lineage>
</organism>
<evidence type="ECO:0000256" key="5">
    <source>
        <dbReference type="ARBA" id="ARBA00022833"/>
    </source>
</evidence>
<keyword evidence="4 7" id="KW-0863">Zinc-finger</keyword>
<accession>A0A1V6S455</accession>
<keyword evidence="10" id="KW-1185">Reference proteome</keyword>
<dbReference type="GO" id="GO:0008270">
    <property type="term" value="F:zinc ion binding"/>
    <property type="evidence" value="ECO:0007669"/>
    <property type="project" value="UniProtKB-KW"/>
</dbReference>
<feature type="domain" description="C2H2-type" evidence="8">
    <location>
        <begin position="104"/>
        <end position="133"/>
    </location>
</feature>
<feature type="domain" description="C2H2-type" evidence="8">
    <location>
        <begin position="276"/>
        <end position="301"/>
    </location>
</feature>
<dbReference type="STRING" id="29845.A0A1V6S455"/>
<feature type="domain" description="C2H2-type" evidence="8">
    <location>
        <begin position="138"/>
        <end position="162"/>
    </location>
</feature>
<dbReference type="PROSITE" id="PS50157">
    <property type="entry name" value="ZINC_FINGER_C2H2_2"/>
    <property type="match status" value="5"/>
</dbReference>
<dbReference type="GO" id="GO:0005634">
    <property type="term" value="C:nucleus"/>
    <property type="evidence" value="ECO:0007669"/>
    <property type="project" value="UniProtKB-SubCell"/>
</dbReference>
<evidence type="ECO:0000256" key="4">
    <source>
        <dbReference type="ARBA" id="ARBA00022771"/>
    </source>
</evidence>
<protein>
    <recommendedName>
        <fullName evidence="8">C2H2-type domain-containing protein</fullName>
    </recommendedName>
</protein>